<evidence type="ECO:0000313" key="5">
    <source>
        <dbReference type="EMBL" id="MDT1973013.1"/>
    </source>
</evidence>
<evidence type="ECO:0000259" key="3">
    <source>
        <dbReference type="Pfam" id="PF06030"/>
    </source>
</evidence>
<name>A0AAW8R6T6_CARDV</name>
<comment type="caution">
    <text evidence="5">The sequence shown here is derived from an EMBL/GenBank/DDBJ whole genome shotgun (WGS) entry which is preliminary data.</text>
</comment>
<evidence type="ECO:0000313" key="6">
    <source>
        <dbReference type="Proteomes" id="UP001249945"/>
    </source>
</evidence>
<accession>A0AAW8R6T6</accession>
<organism evidence="5 6">
    <name type="scientific">Carnobacterium divergens</name>
    <name type="common">Lactobacillus divergens</name>
    <dbReference type="NCBI Taxonomy" id="2748"/>
    <lineage>
        <taxon>Bacteria</taxon>
        <taxon>Bacillati</taxon>
        <taxon>Bacillota</taxon>
        <taxon>Bacilli</taxon>
        <taxon>Lactobacillales</taxon>
        <taxon>Carnobacteriaceae</taxon>
        <taxon>Carnobacterium</taxon>
    </lineage>
</organism>
<feature type="transmembrane region" description="Helical" evidence="1">
    <location>
        <begin position="307"/>
        <end position="328"/>
    </location>
</feature>
<dbReference type="Proteomes" id="UP001249945">
    <property type="component" value="Unassembled WGS sequence"/>
</dbReference>
<dbReference type="Pfam" id="PF11797">
    <property type="entry name" value="WxLIP_HBD"/>
    <property type="match status" value="1"/>
</dbReference>
<feature type="chain" id="PRO_5043376006" evidence="2">
    <location>
        <begin position="19"/>
        <end position="361"/>
    </location>
</feature>
<dbReference type="Pfam" id="PF06030">
    <property type="entry name" value="WxLIP_PGBD"/>
    <property type="match status" value="1"/>
</dbReference>
<dbReference type="EMBL" id="JALRMR010000001">
    <property type="protein sequence ID" value="MDT1973013.1"/>
    <property type="molecule type" value="Genomic_DNA"/>
</dbReference>
<gene>
    <name evidence="5" type="ORF">MX635_01225</name>
</gene>
<reference evidence="5" key="1">
    <citation type="submission" date="2022-04" db="EMBL/GenBank/DDBJ databases">
        <title>Draft genome sequences of lactic acid bacteria (LAB) strains involved in meat spoilage.</title>
        <authorList>
            <person name="Palevich N."/>
        </authorList>
    </citation>
    <scope>NUCLEOTIDE SEQUENCE</scope>
    <source>
        <strain evidence="5">9-14</strain>
    </source>
</reference>
<keyword evidence="2" id="KW-0732">Signal</keyword>
<feature type="domain" description="WxL Interacting Protein peptidoglycan binding" evidence="3">
    <location>
        <begin position="28"/>
        <end position="148"/>
    </location>
</feature>
<keyword evidence="1" id="KW-0812">Transmembrane</keyword>
<evidence type="ECO:0000256" key="1">
    <source>
        <dbReference type="SAM" id="Phobius"/>
    </source>
</evidence>
<dbReference type="AlphaFoldDB" id="A0AAW8R6T6"/>
<keyword evidence="1" id="KW-0472">Membrane</keyword>
<dbReference type="InterPro" id="IPR021759">
    <property type="entry name" value="WxLIP_HBD"/>
</dbReference>
<dbReference type="InterPro" id="IPR010317">
    <property type="entry name" value="WxLIP_PGBD"/>
</dbReference>
<sequence>MTKKIICLLLLLPTIRYADTVKAAELNFNVEPVPAENQMDKTKTYFDLKTEPNMKETIKINVYNHSNQDIIVEPSVHTATTNLNGVVEYGKSLTKPNSTIPYHMEQLVKPITKELTIPKNGQNELQLQIDMPSKEFEGILAGGISIKEKKSDQNLDSKDKGMAVENEYVYISAIVLHGKNQNIPEKLELTNVAPNQVNYRNVIDLSLKNSTSQYINQLSIEAQVFKKGSSKSLYTSKKEKMQMAPDSNFNYPIDLKGDKLKPGQYTVKVNASSKEQTWQFSKEFNVTAKKANQLNNRDVSIKENHQWIYYLIGSILVVIALGSLFFVYKKRMTTKQLEISKLKEQLLEKEASKNNKSKLIK</sequence>
<feature type="signal peptide" evidence="2">
    <location>
        <begin position="1"/>
        <end position="18"/>
    </location>
</feature>
<feature type="domain" description="WxL Interacting Protein host binding" evidence="4">
    <location>
        <begin position="160"/>
        <end position="296"/>
    </location>
</feature>
<proteinExistence type="predicted"/>
<evidence type="ECO:0000259" key="4">
    <source>
        <dbReference type="Pfam" id="PF11797"/>
    </source>
</evidence>
<keyword evidence="1" id="KW-1133">Transmembrane helix</keyword>
<dbReference type="RefSeq" id="WP_311779802.1">
    <property type="nucleotide sequence ID" value="NZ_JALRMQ010000006.1"/>
</dbReference>
<protein>
    <submittedName>
        <fullName evidence="5">DUF916 and DUF3324 domain-containing protein</fullName>
    </submittedName>
</protein>
<evidence type="ECO:0000256" key="2">
    <source>
        <dbReference type="SAM" id="SignalP"/>
    </source>
</evidence>